<name>A0A501XTH5_9SPHN</name>
<feature type="transmembrane region" description="Helical" evidence="8">
    <location>
        <begin position="145"/>
        <end position="164"/>
    </location>
</feature>
<feature type="transmembrane region" description="Helical" evidence="8">
    <location>
        <begin position="260"/>
        <end position="281"/>
    </location>
</feature>
<reference evidence="9 10" key="1">
    <citation type="submission" date="2019-06" db="EMBL/GenBank/DDBJ databases">
        <authorList>
            <person name="Lee I."/>
            <person name="Jang G.I."/>
            <person name="Hwang C.Y."/>
        </authorList>
    </citation>
    <scope>NUCLEOTIDE SEQUENCE [LARGE SCALE GENOMIC DNA]</scope>
    <source>
        <strain evidence="9 10">PAMC 28131</strain>
    </source>
</reference>
<keyword evidence="3" id="KW-0813">Transport</keyword>
<dbReference type="RefSeq" id="WP_140926968.1">
    <property type="nucleotide sequence ID" value="NZ_VFSU01000011.1"/>
</dbReference>
<feature type="transmembrane region" description="Helical" evidence="8">
    <location>
        <begin position="38"/>
        <end position="55"/>
    </location>
</feature>
<dbReference type="EMBL" id="VFSU01000011">
    <property type="protein sequence ID" value="TPE63958.1"/>
    <property type="molecule type" value="Genomic_DNA"/>
</dbReference>
<dbReference type="InterPro" id="IPR002549">
    <property type="entry name" value="AI-2E-like"/>
</dbReference>
<dbReference type="GO" id="GO:0005886">
    <property type="term" value="C:plasma membrane"/>
    <property type="evidence" value="ECO:0007669"/>
    <property type="project" value="UniProtKB-SubCell"/>
</dbReference>
<comment type="subcellular location">
    <subcellularLocation>
        <location evidence="1">Cell membrane</location>
        <topology evidence="1">Multi-pass membrane protein</topology>
    </subcellularLocation>
</comment>
<evidence type="ECO:0000313" key="10">
    <source>
        <dbReference type="Proteomes" id="UP000319897"/>
    </source>
</evidence>
<keyword evidence="5 8" id="KW-0812">Transmembrane</keyword>
<evidence type="ECO:0000256" key="8">
    <source>
        <dbReference type="SAM" id="Phobius"/>
    </source>
</evidence>
<comment type="similarity">
    <text evidence="2">Belongs to the autoinducer-2 exporter (AI-2E) (TC 2.A.86) family.</text>
</comment>
<keyword evidence="7 8" id="KW-0472">Membrane</keyword>
<feature type="transmembrane region" description="Helical" evidence="8">
    <location>
        <begin position="62"/>
        <end position="87"/>
    </location>
</feature>
<feature type="transmembrane region" description="Helical" evidence="8">
    <location>
        <begin position="301"/>
        <end position="327"/>
    </location>
</feature>
<dbReference type="Proteomes" id="UP000319897">
    <property type="component" value="Unassembled WGS sequence"/>
</dbReference>
<keyword evidence="10" id="KW-1185">Reference proteome</keyword>
<evidence type="ECO:0000313" key="9">
    <source>
        <dbReference type="EMBL" id="TPE63958.1"/>
    </source>
</evidence>
<proteinExistence type="inferred from homology"/>
<evidence type="ECO:0000256" key="5">
    <source>
        <dbReference type="ARBA" id="ARBA00022692"/>
    </source>
</evidence>
<evidence type="ECO:0000256" key="4">
    <source>
        <dbReference type="ARBA" id="ARBA00022475"/>
    </source>
</evidence>
<feature type="transmembrane region" description="Helical" evidence="8">
    <location>
        <begin position="14"/>
        <end position="32"/>
    </location>
</feature>
<evidence type="ECO:0000256" key="2">
    <source>
        <dbReference type="ARBA" id="ARBA00009773"/>
    </source>
</evidence>
<dbReference type="PANTHER" id="PTHR21716">
    <property type="entry name" value="TRANSMEMBRANE PROTEIN"/>
    <property type="match status" value="1"/>
</dbReference>
<accession>A0A501XTH5</accession>
<keyword evidence="4" id="KW-1003">Cell membrane</keyword>
<dbReference type="AlphaFoldDB" id="A0A501XTH5"/>
<comment type="caution">
    <text evidence="9">The sequence shown here is derived from an EMBL/GenBank/DDBJ whole genome shotgun (WGS) entry which is preliminary data.</text>
</comment>
<gene>
    <name evidence="9" type="ORF">FJQ54_03725</name>
</gene>
<dbReference type="OrthoDB" id="9799225at2"/>
<organism evidence="9 10">
    <name type="scientific">Sandaracinobacter neustonicus</name>
    <dbReference type="NCBI Taxonomy" id="1715348"/>
    <lineage>
        <taxon>Bacteria</taxon>
        <taxon>Pseudomonadati</taxon>
        <taxon>Pseudomonadota</taxon>
        <taxon>Alphaproteobacteria</taxon>
        <taxon>Sphingomonadales</taxon>
        <taxon>Sphingosinicellaceae</taxon>
        <taxon>Sandaracinobacter</taxon>
    </lineage>
</organism>
<dbReference type="Pfam" id="PF01594">
    <property type="entry name" value="AI-2E_transport"/>
    <property type="match status" value="1"/>
</dbReference>
<keyword evidence="6 8" id="KW-1133">Transmembrane helix</keyword>
<evidence type="ECO:0000256" key="6">
    <source>
        <dbReference type="ARBA" id="ARBA00022989"/>
    </source>
</evidence>
<feature type="transmembrane region" description="Helical" evidence="8">
    <location>
        <begin position="225"/>
        <end position="253"/>
    </location>
</feature>
<protein>
    <submittedName>
        <fullName evidence="9">AI-2E family transporter</fullName>
    </submittedName>
</protein>
<sequence length="353" mass="38544">MADGQRIKIDLPKVPLLLCGFLAGMMILFYGAAVFEPLVFALFIIALTAPFMLRLRPLIGKGLAMIVTVLITMAVLLIFFSVVGWGVTRIVQWVFANLARFDAVYRQAEDWLAAQNMPMELFLPSSFDPRWVIGPATALVGQMRLISGFALLMFVFVVLGLTDLEGMGRRLARIEAERPELKISIVAKDVSKKFGLYMKVRLVVSIIDSIICYIFFRLMGLDEPLAWAILVGTLNFILFIGPLLVAVALGLFAAAQFGSLWMVLLAVGGTTAINFVLGSYIEPLMAGSALSMSPVLVLFAVFFWAVIWGIPGAFIGVQIMIVTLAVLRVMPSASWIAELFSGADPDAKQAPGQ</sequence>
<dbReference type="PANTHER" id="PTHR21716:SF53">
    <property type="entry name" value="PERMEASE PERM-RELATED"/>
    <property type="match status" value="1"/>
</dbReference>
<evidence type="ECO:0000256" key="7">
    <source>
        <dbReference type="ARBA" id="ARBA00023136"/>
    </source>
</evidence>
<feature type="transmembrane region" description="Helical" evidence="8">
    <location>
        <begin position="200"/>
        <end position="219"/>
    </location>
</feature>
<evidence type="ECO:0000256" key="3">
    <source>
        <dbReference type="ARBA" id="ARBA00022448"/>
    </source>
</evidence>
<evidence type="ECO:0000256" key="1">
    <source>
        <dbReference type="ARBA" id="ARBA00004651"/>
    </source>
</evidence>